<dbReference type="SUPFAM" id="SSF63825">
    <property type="entry name" value="YWTD domain"/>
    <property type="match status" value="1"/>
</dbReference>
<dbReference type="Pfam" id="PF00058">
    <property type="entry name" value="Ldl_recept_b"/>
    <property type="match status" value="2"/>
</dbReference>
<evidence type="ECO:0000313" key="7">
    <source>
        <dbReference type="Proteomes" id="UP000515135"/>
    </source>
</evidence>
<feature type="repeat" description="LDL-receptor class B" evidence="6">
    <location>
        <begin position="145"/>
        <end position="187"/>
    </location>
</feature>
<evidence type="ECO:0000256" key="4">
    <source>
        <dbReference type="ARBA" id="ARBA00023157"/>
    </source>
</evidence>
<feature type="repeat" description="LDL-receptor class B" evidence="6">
    <location>
        <begin position="102"/>
        <end position="144"/>
    </location>
</feature>
<dbReference type="KEGG" id="bbel:109481251"/>
<keyword evidence="4" id="KW-1015">Disulfide bond</keyword>
<keyword evidence="1" id="KW-0245">EGF-like domain</keyword>
<dbReference type="PANTHER" id="PTHR46513:SF44">
    <property type="entry name" value="LDL RECEPTOR RELATED PROTEIN 4"/>
    <property type="match status" value="1"/>
</dbReference>
<evidence type="ECO:0000256" key="6">
    <source>
        <dbReference type="PROSITE-ProRule" id="PRU00461"/>
    </source>
</evidence>
<feature type="repeat" description="LDL-receptor class B" evidence="6">
    <location>
        <begin position="232"/>
        <end position="274"/>
    </location>
</feature>
<evidence type="ECO:0000256" key="1">
    <source>
        <dbReference type="ARBA" id="ARBA00022536"/>
    </source>
</evidence>
<keyword evidence="2" id="KW-0732">Signal</keyword>
<dbReference type="OrthoDB" id="9990982at2759"/>
<keyword evidence="7" id="KW-1185">Reference proteome</keyword>
<gene>
    <name evidence="8" type="primary">LOC109481251</name>
</gene>
<dbReference type="InterPro" id="IPR050778">
    <property type="entry name" value="Cueball_EGF_LRP_Nidogen"/>
</dbReference>
<dbReference type="RefSeq" id="XP_019639355.1">
    <property type="nucleotide sequence ID" value="XM_019783796.1"/>
</dbReference>
<organism evidence="7 8">
    <name type="scientific">Branchiostoma belcheri</name>
    <name type="common">Amphioxus</name>
    <dbReference type="NCBI Taxonomy" id="7741"/>
    <lineage>
        <taxon>Eukaryota</taxon>
        <taxon>Metazoa</taxon>
        <taxon>Chordata</taxon>
        <taxon>Cephalochordata</taxon>
        <taxon>Leptocardii</taxon>
        <taxon>Amphioxiformes</taxon>
        <taxon>Branchiostomatidae</taxon>
        <taxon>Branchiostoma</taxon>
    </lineage>
</organism>
<evidence type="ECO:0000256" key="5">
    <source>
        <dbReference type="ARBA" id="ARBA00023180"/>
    </source>
</evidence>
<name>A0A6P4ZDI9_BRABE</name>
<evidence type="ECO:0000256" key="2">
    <source>
        <dbReference type="ARBA" id="ARBA00022729"/>
    </source>
</evidence>
<dbReference type="InterPro" id="IPR000033">
    <property type="entry name" value="LDLR_classB_rpt"/>
</dbReference>
<reference evidence="8" key="1">
    <citation type="submission" date="2025-08" db="UniProtKB">
        <authorList>
            <consortium name="RefSeq"/>
        </authorList>
    </citation>
    <scope>IDENTIFICATION</scope>
    <source>
        <tissue evidence="8">Gonad</tissue>
    </source>
</reference>
<dbReference type="InterPro" id="IPR011042">
    <property type="entry name" value="6-blade_b-propeller_TolB-like"/>
</dbReference>
<keyword evidence="3" id="KW-0677">Repeat</keyword>
<keyword evidence="5" id="KW-0325">Glycoprotein</keyword>
<dbReference type="PROSITE" id="PS51120">
    <property type="entry name" value="LDLRB"/>
    <property type="match status" value="4"/>
</dbReference>
<dbReference type="Gene3D" id="2.120.10.30">
    <property type="entry name" value="TolB, C-terminal domain"/>
    <property type="match status" value="1"/>
</dbReference>
<dbReference type="PANTHER" id="PTHR46513">
    <property type="entry name" value="VITELLOGENIN RECEPTOR-LIKE PROTEIN-RELATED-RELATED"/>
    <property type="match status" value="1"/>
</dbReference>
<dbReference type="Proteomes" id="UP000515135">
    <property type="component" value="Unplaced"/>
</dbReference>
<protein>
    <submittedName>
        <fullName evidence="8">Low-density lipoprotein receptor-related protein 6-like</fullName>
    </submittedName>
</protein>
<dbReference type="SMART" id="SM00135">
    <property type="entry name" value="LY"/>
    <property type="match status" value="4"/>
</dbReference>
<feature type="repeat" description="LDL-receptor class B" evidence="6">
    <location>
        <begin position="188"/>
        <end position="231"/>
    </location>
</feature>
<evidence type="ECO:0000313" key="8">
    <source>
        <dbReference type="RefSeq" id="XP_019639355.1"/>
    </source>
</evidence>
<evidence type="ECO:0000256" key="3">
    <source>
        <dbReference type="ARBA" id="ARBA00022737"/>
    </source>
</evidence>
<dbReference type="AlphaFoldDB" id="A0A6P4ZDI9"/>
<proteinExistence type="predicted"/>
<sequence length="287" mass="31695">MFAAVSRHAFRRLSAVELSPCARVFQAMKTEYSSSSLGVKLLCLLSVFQGTGAQQASVESILVADLLNKAIYKVDATTGSKETLPLGPLPNPVAVDYDATSGYLYWTDSQAHQVQRAYLNGTGMEVVASTSTMVPDGVALDIPGGNVYWTDTSRDAISVARMDGWFPRNVLTTGLDQPRAIALDPANGYMYWTDWGAQAKIERAAMDGTGRTALVTTGLLWPNGLTIDQSAQRLYWCDARTYKIESSDLNGYDRQQFYWNFGFHFFGIAVDDTHVYWTAWTFSSVVR</sequence>
<dbReference type="GeneID" id="109481251"/>
<accession>A0A6P4ZDI9</accession>
<dbReference type="FunFam" id="2.120.10.30:FF:000241">
    <property type="entry name" value="Low-density lipoprotein receptor-related protein 6"/>
    <property type="match status" value="1"/>
</dbReference>